<keyword evidence="2" id="KW-1185">Reference proteome</keyword>
<protein>
    <submittedName>
        <fullName evidence="1">Uncharacterized protein</fullName>
    </submittedName>
</protein>
<gene>
    <name evidence="1" type="ORF">V6N11_005743</name>
</gene>
<evidence type="ECO:0000313" key="1">
    <source>
        <dbReference type="EMBL" id="KAK9014589.1"/>
    </source>
</evidence>
<organism evidence="1 2">
    <name type="scientific">Hibiscus sabdariffa</name>
    <name type="common">roselle</name>
    <dbReference type="NCBI Taxonomy" id="183260"/>
    <lineage>
        <taxon>Eukaryota</taxon>
        <taxon>Viridiplantae</taxon>
        <taxon>Streptophyta</taxon>
        <taxon>Embryophyta</taxon>
        <taxon>Tracheophyta</taxon>
        <taxon>Spermatophyta</taxon>
        <taxon>Magnoliopsida</taxon>
        <taxon>eudicotyledons</taxon>
        <taxon>Gunneridae</taxon>
        <taxon>Pentapetalae</taxon>
        <taxon>rosids</taxon>
        <taxon>malvids</taxon>
        <taxon>Malvales</taxon>
        <taxon>Malvaceae</taxon>
        <taxon>Malvoideae</taxon>
        <taxon>Hibiscus</taxon>
    </lineage>
</organism>
<name>A0ABR2RP95_9ROSI</name>
<accession>A0ABR2RP95</accession>
<proteinExistence type="predicted"/>
<dbReference type="Proteomes" id="UP001396334">
    <property type="component" value="Unassembled WGS sequence"/>
</dbReference>
<reference evidence="1 2" key="1">
    <citation type="journal article" date="2024" name="G3 (Bethesda)">
        <title>Genome assembly of Hibiscus sabdariffa L. provides insights into metabolisms of medicinal natural products.</title>
        <authorList>
            <person name="Kim T."/>
        </authorList>
    </citation>
    <scope>NUCLEOTIDE SEQUENCE [LARGE SCALE GENOMIC DNA]</scope>
    <source>
        <strain evidence="1">TK-2024</strain>
        <tissue evidence="1">Old leaves</tissue>
    </source>
</reference>
<evidence type="ECO:0000313" key="2">
    <source>
        <dbReference type="Proteomes" id="UP001396334"/>
    </source>
</evidence>
<sequence>MPFPRRGRTSACGVVQPMGGVALTPPLFSAPYCFASFPFLFRPDNEDAALPPPWKDFSLWCGSTHGRSRPHPPPPIVQCPRVRFLLPLAGRGELLLGRGKGKVIND</sequence>
<comment type="caution">
    <text evidence="1">The sequence shown here is derived from an EMBL/GenBank/DDBJ whole genome shotgun (WGS) entry which is preliminary data.</text>
</comment>
<dbReference type="EMBL" id="JBBPBN010000021">
    <property type="protein sequence ID" value="KAK9014589.1"/>
    <property type="molecule type" value="Genomic_DNA"/>
</dbReference>